<evidence type="ECO:0000256" key="1">
    <source>
        <dbReference type="SAM" id="Coils"/>
    </source>
</evidence>
<dbReference type="EMBL" id="LN610575">
    <property type="protein sequence ID" value="CEF89368.1"/>
    <property type="molecule type" value="Genomic_DNA"/>
</dbReference>
<sequence length="305" mass="33066">MTVKAKRKLTDIKFEHEGAHVALVSKLQGGAANGHTTLITKATNGVTEELIDKAAEVTVTMQFPEFLRKFFGMYYEDAEVLSVAMGYGRTEYPELDHKDWIDQRVESMSILKSVYKSADLNQALSELTPEQTLSLKQDQELLEKALEVVSEQSNENPSKEITNMETILKSAHLEALADAIAVEKAAGVAAVAEVQKQLDAANVELTALREIVKAAEAEKTAAIAKARKEQLAEVLPADQVEDTFKSLEVLDDQAFAQTVGTLRILKAAADQNDMLVEKGVSGAGEEDDSVVAGVAAILKARHGSK</sequence>
<keyword evidence="1" id="KW-0175">Coiled coil</keyword>
<dbReference type="Pfam" id="PF26210">
    <property type="entry name" value="Phage_phiTE_211"/>
    <property type="match status" value="1"/>
</dbReference>
<gene>
    <name evidence="2" type="primary">ORF54</name>
</gene>
<evidence type="ECO:0000313" key="3">
    <source>
        <dbReference type="Proteomes" id="UP000030224"/>
    </source>
</evidence>
<name>A0A0A1IUB0_9CAUD</name>
<feature type="coiled-coil region" evidence="1">
    <location>
        <begin position="191"/>
        <end position="234"/>
    </location>
</feature>
<dbReference type="Proteomes" id="UP000030224">
    <property type="component" value="Segment"/>
</dbReference>
<reference evidence="2 3" key="1">
    <citation type="journal article" date="2015" name="PLoS ONE">
        <title>Investigation of a Large Collection of Pseudomonas aeruginosa Bacteriophages Collected from a Single Environmental Source in Abidjan, Cote d'Ivoire.</title>
        <authorList>
            <person name="Essoh C."/>
            <person name="Latino L."/>
            <person name="Midoux C."/>
            <person name="Blouin Y."/>
            <person name="Loukou G."/>
            <person name="Nguetta S.P."/>
            <person name="Lathro S."/>
            <person name="Cablanmian A."/>
            <person name="Kouassi A.K."/>
            <person name="Vergnaud G."/>
            <person name="Pourcel C."/>
        </authorList>
    </citation>
    <scope>NUCLEOTIDE SEQUENCE [LARGE SCALE GENOMIC DNA]</scope>
    <source>
        <strain evidence="2">Ab08</strain>
    </source>
</reference>
<evidence type="ECO:0000313" key="2">
    <source>
        <dbReference type="EMBL" id="CEF89368.1"/>
    </source>
</evidence>
<dbReference type="SMR" id="A0A0A1IUB0"/>
<protein>
    <submittedName>
        <fullName evidence="2">Uncharacterized protein</fullName>
    </submittedName>
</protein>
<proteinExistence type="predicted"/>
<dbReference type="InterPro" id="IPR058894">
    <property type="entry name" value="PhiTE_211_coil-containing-like"/>
</dbReference>
<accession>A0A0A1IUB0</accession>
<organism evidence="2 3">
    <name type="scientific">Pseudomonas phage vB_PaeM_C2-10_Ab08</name>
    <dbReference type="NCBI Taxonomy" id="1548903"/>
    <lineage>
        <taxon>Viruses</taxon>
        <taxon>Duplodnaviria</taxon>
        <taxon>Heunggongvirae</taxon>
        <taxon>Uroviricota</taxon>
        <taxon>Caudoviricetes</taxon>
        <taxon>Vandenendeviridae</taxon>
        <taxon>Skurskavirinae</taxon>
        <taxon>Pakpunavirus</taxon>
        <taxon>Pakpunavirus CAb1</taxon>
    </lineage>
</organism>